<evidence type="ECO:0000256" key="2">
    <source>
        <dbReference type="SAM" id="Phobius"/>
    </source>
</evidence>
<dbReference type="AlphaFoldDB" id="A0A1M6FS37"/>
<evidence type="ECO:0000313" key="4">
    <source>
        <dbReference type="EMBL" id="SHJ00506.1"/>
    </source>
</evidence>
<keyword evidence="2" id="KW-0812">Transmembrane</keyword>
<evidence type="ECO:0000256" key="1">
    <source>
        <dbReference type="SAM" id="MobiDB-lite"/>
    </source>
</evidence>
<proteinExistence type="predicted"/>
<dbReference type="OrthoDB" id="3436331at2"/>
<keyword evidence="2" id="KW-1133">Transmembrane helix</keyword>
<name>A0A1M6FS37_9ACTN</name>
<keyword evidence="2" id="KW-0472">Membrane</keyword>
<reference evidence="4 5" key="1">
    <citation type="submission" date="2016-11" db="EMBL/GenBank/DDBJ databases">
        <authorList>
            <person name="Jaros S."/>
            <person name="Januszkiewicz K."/>
            <person name="Wedrychowicz H."/>
        </authorList>
    </citation>
    <scope>NUCLEOTIDE SEQUENCE [LARGE SCALE GENOMIC DNA]</scope>
    <source>
        <strain evidence="4 5">CGMCC 4.5723</strain>
    </source>
</reference>
<dbReference type="Proteomes" id="UP000184452">
    <property type="component" value="Unassembled WGS sequence"/>
</dbReference>
<gene>
    <name evidence="4" type="ORF">SAMN05421803_103130</name>
</gene>
<evidence type="ECO:0000259" key="3">
    <source>
        <dbReference type="Pfam" id="PF19365"/>
    </source>
</evidence>
<accession>A0A1M6FS37</accession>
<sequence>MNRAQGAPGPAPDLRGLRDDGPLCRILGRLAPGAAPPLPTAAAAALVVLVLLAADRGQPAGITLFAPVAALLLSGTASRHPHGGRYDRFVPPVLRATEYTYLTVVGLATGVPGPLVFVLLMTVACHHRDDAVRPPVGVTRSRRARASALGWDGRMLVVAAGSALHVLTPVYGILAGYLAVLLVAEAVRTWSATPVADVIAARTPSGEGGPGHPRGGYGQEGDPAPVAGTNGEA</sequence>
<feature type="compositionally biased region" description="Gly residues" evidence="1">
    <location>
        <begin position="206"/>
        <end position="219"/>
    </location>
</feature>
<dbReference type="RefSeq" id="WP_073376761.1">
    <property type="nucleotide sequence ID" value="NZ_FQZK01000003.1"/>
</dbReference>
<evidence type="ECO:0000313" key="5">
    <source>
        <dbReference type="Proteomes" id="UP000184452"/>
    </source>
</evidence>
<feature type="region of interest" description="Disordered" evidence="1">
    <location>
        <begin position="201"/>
        <end position="233"/>
    </location>
</feature>
<dbReference type="STRING" id="758803.SAMN05421803_103130"/>
<dbReference type="InterPro" id="IPR045985">
    <property type="entry name" value="DUF5941"/>
</dbReference>
<protein>
    <recommendedName>
        <fullName evidence="3">DUF5941 domain-containing protein</fullName>
    </recommendedName>
</protein>
<dbReference type="Pfam" id="PF19365">
    <property type="entry name" value="DUF5941"/>
    <property type="match status" value="1"/>
</dbReference>
<feature type="transmembrane region" description="Helical" evidence="2">
    <location>
        <begin position="99"/>
        <end position="124"/>
    </location>
</feature>
<feature type="transmembrane region" description="Helical" evidence="2">
    <location>
        <begin position="35"/>
        <end position="54"/>
    </location>
</feature>
<organism evidence="4 5">
    <name type="scientific">Nocardiopsis flavescens</name>
    <dbReference type="NCBI Taxonomy" id="758803"/>
    <lineage>
        <taxon>Bacteria</taxon>
        <taxon>Bacillati</taxon>
        <taxon>Actinomycetota</taxon>
        <taxon>Actinomycetes</taxon>
        <taxon>Streptosporangiales</taxon>
        <taxon>Nocardiopsidaceae</taxon>
        <taxon>Nocardiopsis</taxon>
    </lineage>
</organism>
<feature type="transmembrane region" description="Helical" evidence="2">
    <location>
        <begin position="155"/>
        <end position="184"/>
    </location>
</feature>
<feature type="domain" description="DUF5941" evidence="3">
    <location>
        <begin position="13"/>
        <end position="196"/>
    </location>
</feature>
<dbReference type="EMBL" id="FQZK01000003">
    <property type="protein sequence ID" value="SHJ00506.1"/>
    <property type="molecule type" value="Genomic_DNA"/>
</dbReference>
<keyword evidence="5" id="KW-1185">Reference proteome</keyword>